<name>A0AAW2LWV1_9LAMI</name>
<organism evidence="14">
    <name type="scientific">Sesamum angustifolium</name>
    <dbReference type="NCBI Taxonomy" id="2727405"/>
    <lineage>
        <taxon>Eukaryota</taxon>
        <taxon>Viridiplantae</taxon>
        <taxon>Streptophyta</taxon>
        <taxon>Embryophyta</taxon>
        <taxon>Tracheophyta</taxon>
        <taxon>Spermatophyta</taxon>
        <taxon>Magnoliopsida</taxon>
        <taxon>eudicotyledons</taxon>
        <taxon>Gunneridae</taxon>
        <taxon>Pentapetalae</taxon>
        <taxon>asterids</taxon>
        <taxon>lamiids</taxon>
        <taxon>Lamiales</taxon>
        <taxon>Pedaliaceae</taxon>
        <taxon>Sesamum</taxon>
    </lineage>
</organism>
<dbReference type="GO" id="GO:0098554">
    <property type="term" value="C:cytoplasmic side of endoplasmic reticulum membrane"/>
    <property type="evidence" value="ECO:0007669"/>
    <property type="project" value="TreeGrafter"/>
</dbReference>
<dbReference type="GO" id="GO:0010008">
    <property type="term" value="C:endosome membrane"/>
    <property type="evidence" value="ECO:0007669"/>
    <property type="project" value="UniProtKB-SubCell"/>
</dbReference>
<reference evidence="14" key="2">
    <citation type="journal article" date="2024" name="Plant">
        <title>Genomic evolution and insights into agronomic trait innovations of Sesamum species.</title>
        <authorList>
            <person name="Miao H."/>
            <person name="Wang L."/>
            <person name="Qu L."/>
            <person name="Liu H."/>
            <person name="Sun Y."/>
            <person name="Le M."/>
            <person name="Wang Q."/>
            <person name="Wei S."/>
            <person name="Zheng Y."/>
            <person name="Lin W."/>
            <person name="Duan Y."/>
            <person name="Cao H."/>
            <person name="Xiong S."/>
            <person name="Wang X."/>
            <person name="Wei L."/>
            <person name="Li C."/>
            <person name="Ma Q."/>
            <person name="Ju M."/>
            <person name="Zhao R."/>
            <person name="Li G."/>
            <person name="Mu C."/>
            <person name="Tian Q."/>
            <person name="Mei H."/>
            <person name="Zhang T."/>
            <person name="Gao T."/>
            <person name="Zhang H."/>
        </authorList>
    </citation>
    <scope>NUCLEOTIDE SEQUENCE</scope>
    <source>
        <strain evidence="14">G01</strain>
    </source>
</reference>
<feature type="transmembrane region" description="Helical" evidence="12">
    <location>
        <begin position="535"/>
        <end position="554"/>
    </location>
</feature>
<evidence type="ECO:0000256" key="9">
    <source>
        <dbReference type="ARBA" id="ARBA00022989"/>
    </source>
</evidence>
<evidence type="ECO:0000256" key="3">
    <source>
        <dbReference type="ARBA" id="ARBA00006859"/>
    </source>
</evidence>
<keyword evidence="8" id="KW-0378">Hydrolase</keyword>
<feature type="transmembrane region" description="Helical" evidence="12">
    <location>
        <begin position="197"/>
        <end position="219"/>
    </location>
</feature>
<evidence type="ECO:0000313" key="14">
    <source>
        <dbReference type="EMBL" id="KAL0322701.1"/>
    </source>
</evidence>
<dbReference type="Gene3D" id="3.50.30.30">
    <property type="match status" value="1"/>
</dbReference>
<dbReference type="FunFam" id="3.50.30.30:FF:000007">
    <property type="entry name" value="Signal peptide peptidase-like 3"/>
    <property type="match status" value="1"/>
</dbReference>
<evidence type="ECO:0000256" key="7">
    <source>
        <dbReference type="ARBA" id="ARBA00022753"/>
    </source>
</evidence>
<feature type="transmembrane region" description="Helical" evidence="12">
    <location>
        <begin position="507"/>
        <end position="529"/>
    </location>
</feature>
<keyword evidence="5 12" id="KW-0812">Transmembrane</keyword>
<evidence type="ECO:0000256" key="5">
    <source>
        <dbReference type="ARBA" id="ARBA00022692"/>
    </source>
</evidence>
<comment type="caution">
    <text evidence="14">The sequence shown here is derived from an EMBL/GenBank/DDBJ whole genome shotgun (WGS) entry which is preliminary data.</text>
</comment>
<evidence type="ECO:0000256" key="4">
    <source>
        <dbReference type="ARBA" id="ARBA00022670"/>
    </source>
</evidence>
<comment type="function">
    <text evidence="1">Intramembrane-cleaving aspartic protease (I-CLiP) that cleaves type II membrane signal peptides in the hydrophobic plane of the membrane.</text>
</comment>
<evidence type="ECO:0000259" key="13">
    <source>
        <dbReference type="Pfam" id="PF02225"/>
    </source>
</evidence>
<dbReference type="SUPFAM" id="SSF52025">
    <property type="entry name" value="PA domain"/>
    <property type="match status" value="1"/>
</dbReference>
<evidence type="ECO:0000256" key="1">
    <source>
        <dbReference type="ARBA" id="ARBA00003012"/>
    </source>
</evidence>
<gene>
    <name evidence="14" type="ORF">Sangu_1889400</name>
</gene>
<feature type="transmembrane region" description="Helical" evidence="12">
    <location>
        <begin position="298"/>
        <end position="316"/>
    </location>
</feature>
<dbReference type="GO" id="GO:0033619">
    <property type="term" value="P:membrane protein proteolysis"/>
    <property type="evidence" value="ECO:0007669"/>
    <property type="project" value="TreeGrafter"/>
</dbReference>
<dbReference type="PANTHER" id="PTHR12174">
    <property type="entry name" value="SIGNAL PEPTIDE PEPTIDASE"/>
    <property type="match status" value="1"/>
</dbReference>
<keyword evidence="9 12" id="KW-1133">Transmembrane helix</keyword>
<feature type="domain" description="PA" evidence="13">
    <location>
        <begin position="98"/>
        <end position="173"/>
    </location>
</feature>
<dbReference type="GO" id="GO:0042500">
    <property type="term" value="F:aspartic endopeptidase activity, intramembrane cleaving"/>
    <property type="evidence" value="ECO:0007669"/>
    <property type="project" value="InterPro"/>
</dbReference>
<feature type="transmembrane region" description="Helical" evidence="12">
    <location>
        <begin position="328"/>
        <end position="347"/>
    </location>
</feature>
<dbReference type="InterPro" id="IPR046450">
    <property type="entry name" value="PA_dom_sf"/>
</dbReference>
<evidence type="ECO:0000256" key="12">
    <source>
        <dbReference type="SAM" id="Phobius"/>
    </source>
</evidence>
<feature type="transmembrane region" description="Helical" evidence="12">
    <location>
        <begin position="471"/>
        <end position="495"/>
    </location>
</feature>
<dbReference type="GO" id="GO:0098553">
    <property type="term" value="C:lumenal side of endoplasmic reticulum membrane"/>
    <property type="evidence" value="ECO:0007669"/>
    <property type="project" value="TreeGrafter"/>
</dbReference>
<evidence type="ECO:0000256" key="2">
    <source>
        <dbReference type="ARBA" id="ARBA00004337"/>
    </source>
</evidence>
<proteinExistence type="inferred from homology"/>
<dbReference type="PANTHER" id="PTHR12174:SF90">
    <property type="entry name" value="SIGNAL PEPTIDE PEPTIDASE-LIKE 3"/>
    <property type="match status" value="1"/>
</dbReference>
<dbReference type="AlphaFoldDB" id="A0AAW2LWV1"/>
<evidence type="ECO:0000256" key="10">
    <source>
        <dbReference type="ARBA" id="ARBA00023136"/>
    </source>
</evidence>
<dbReference type="InterPro" id="IPR003137">
    <property type="entry name" value="PA_domain"/>
</dbReference>
<comment type="similarity">
    <text evidence="3">Belongs to the peptidase A22B family.</text>
</comment>
<evidence type="ECO:0000256" key="11">
    <source>
        <dbReference type="ARBA" id="ARBA00023180"/>
    </source>
</evidence>
<evidence type="ECO:0000256" key="8">
    <source>
        <dbReference type="ARBA" id="ARBA00022801"/>
    </source>
</evidence>
<keyword evidence="6" id="KW-0732">Signal</keyword>
<feature type="transmembrane region" description="Helical" evidence="12">
    <location>
        <begin position="6"/>
        <end position="27"/>
    </location>
</feature>
<evidence type="ECO:0000256" key="6">
    <source>
        <dbReference type="ARBA" id="ARBA00022729"/>
    </source>
</evidence>
<sequence>MAATPAYPLSLGLVVVFQLGVFLFFLSSIAAADDVSRAAPTGESAACGNDFRLVKVKRWVNGLEKKPIGGLTADFGSLLPADAKQGHRFPVTFSKPLNSCSPSSFKLSGSIALAVRGDCIFTTKAEVAQAGGAAGLVVINDDEGLVQMGCGNDTNLNITIPVITISKSGGEELKKSMDGGAKDGDCQNMYWSLASALASYGFLITRGSWVKLTSIFLSAEFLENLELLLYSPDRPILDYSMIILWLMAVGTIVCASLWSEITGSEQTDERYNQLSRKEYDALVKDEERRKILQINTKSAIVFVITASTFLLLLYFFMSCSSGANHTFLHGGVEGMHNCIVSLVLSKYKRCGQKTVDLPIIGEISILSLVVLIVCLVFAIVWAAERKSSYSWVGQDILGICMMITVLQLAQLPNIKVATVLLCCAFLYDIFWVFLSPFIFHDSVMIAVAEGDKSGGESIPMLLRVPRLADPYYGYNMIGFGDILFPGLLVSFAFRFDKANKKTVLNGYFLWLTIGYGVGLLFTYLGLYLMDGHGQPALLYLVPCTLGTCVVLGYIKGELKQLWSYGTDLTELTAPSGEA</sequence>
<feature type="transmembrane region" description="Helical" evidence="12">
    <location>
        <begin position="359"/>
        <end position="383"/>
    </location>
</feature>
<comment type="subcellular location">
    <subcellularLocation>
        <location evidence="2">Endosome membrane</location>
        <topology evidence="2">Multi-pass membrane protein</topology>
    </subcellularLocation>
</comment>
<dbReference type="InterPro" id="IPR007369">
    <property type="entry name" value="Peptidase_A22B_SPP"/>
</dbReference>
<dbReference type="Pfam" id="PF02225">
    <property type="entry name" value="PA"/>
    <property type="match status" value="1"/>
</dbReference>
<feature type="transmembrane region" description="Helical" evidence="12">
    <location>
        <begin position="239"/>
        <end position="258"/>
    </location>
</feature>
<dbReference type="EMBL" id="JACGWK010000012">
    <property type="protein sequence ID" value="KAL0322701.1"/>
    <property type="molecule type" value="Genomic_DNA"/>
</dbReference>
<keyword evidence="4" id="KW-0645">Protease</keyword>
<protein>
    <submittedName>
        <fullName evidence="14">Signal peptide peptidase-like 3</fullName>
    </submittedName>
</protein>
<feature type="transmembrane region" description="Helical" evidence="12">
    <location>
        <begin position="416"/>
        <end position="434"/>
    </location>
</feature>
<dbReference type="SMART" id="SM00730">
    <property type="entry name" value="PSN"/>
    <property type="match status" value="1"/>
</dbReference>
<keyword evidence="11" id="KW-0325">Glycoprotein</keyword>
<reference evidence="14" key="1">
    <citation type="submission" date="2020-06" db="EMBL/GenBank/DDBJ databases">
        <authorList>
            <person name="Li T."/>
            <person name="Hu X."/>
            <person name="Zhang T."/>
            <person name="Song X."/>
            <person name="Zhang H."/>
            <person name="Dai N."/>
            <person name="Sheng W."/>
            <person name="Hou X."/>
            <person name="Wei L."/>
        </authorList>
    </citation>
    <scope>NUCLEOTIDE SEQUENCE</scope>
    <source>
        <strain evidence="14">G01</strain>
        <tissue evidence="14">Leaf</tissue>
    </source>
</reference>
<accession>A0AAW2LWV1</accession>
<dbReference type="GO" id="GO:0030660">
    <property type="term" value="C:Golgi-associated vesicle membrane"/>
    <property type="evidence" value="ECO:0007669"/>
    <property type="project" value="TreeGrafter"/>
</dbReference>
<feature type="transmembrane region" description="Helical" evidence="12">
    <location>
        <begin position="389"/>
        <end position="409"/>
    </location>
</feature>
<dbReference type="InterPro" id="IPR006639">
    <property type="entry name" value="Preselin/SPP"/>
</dbReference>
<dbReference type="GO" id="GO:0005765">
    <property type="term" value="C:lysosomal membrane"/>
    <property type="evidence" value="ECO:0007669"/>
    <property type="project" value="TreeGrafter"/>
</dbReference>
<dbReference type="Pfam" id="PF04258">
    <property type="entry name" value="Peptidase_A22B"/>
    <property type="match status" value="1"/>
</dbReference>
<keyword evidence="7" id="KW-0967">Endosome</keyword>
<keyword evidence="10 12" id="KW-0472">Membrane</keyword>